<protein>
    <submittedName>
        <fullName evidence="1">Putative ribonuclease H protein</fullName>
    </submittedName>
</protein>
<sequence length="170" mass="19647">WAPIQVFHNGPSVSHLFFVDDCFLFTSAKTSQDLLVSQVLDSFCKASGLKINLHKSRFIVFSNVPRRKISKYTSILGFQYMNKIDKYLGFPILTRRAKIYDFCFVVDRINSKLVGWKAKLLNRPMRVTLAKAVLDTIPIYTMQNVWILEGVCNNIDNIVRRFMWGKSTSN</sequence>
<accession>A0A0B2QYN2</accession>
<gene>
    <name evidence="1" type="ORF">glysoja_040666</name>
</gene>
<dbReference type="PANTHER" id="PTHR33116:SF86">
    <property type="entry name" value="REVERSE TRANSCRIPTASE DOMAIN-CONTAINING PROTEIN"/>
    <property type="match status" value="1"/>
</dbReference>
<dbReference type="EMBL" id="KN655086">
    <property type="protein sequence ID" value="KHN24737.1"/>
    <property type="molecule type" value="Genomic_DNA"/>
</dbReference>
<reference evidence="1" key="1">
    <citation type="submission" date="2014-07" db="EMBL/GenBank/DDBJ databases">
        <title>Identification of a novel salt tolerance gene in wild soybean by whole-genome sequencing.</title>
        <authorList>
            <person name="Lam H.-M."/>
            <person name="Qi X."/>
            <person name="Li M.-W."/>
            <person name="Liu X."/>
            <person name="Xie M."/>
            <person name="Ni M."/>
            <person name="Xu X."/>
        </authorList>
    </citation>
    <scope>NUCLEOTIDE SEQUENCE [LARGE SCALE GENOMIC DNA]</scope>
    <source>
        <tissue evidence="1">Root</tissue>
    </source>
</reference>
<organism evidence="1">
    <name type="scientific">Glycine soja</name>
    <name type="common">Wild soybean</name>
    <dbReference type="NCBI Taxonomy" id="3848"/>
    <lineage>
        <taxon>Eukaryota</taxon>
        <taxon>Viridiplantae</taxon>
        <taxon>Streptophyta</taxon>
        <taxon>Embryophyta</taxon>
        <taxon>Tracheophyta</taxon>
        <taxon>Spermatophyta</taxon>
        <taxon>Magnoliopsida</taxon>
        <taxon>eudicotyledons</taxon>
        <taxon>Gunneridae</taxon>
        <taxon>Pentapetalae</taxon>
        <taxon>rosids</taxon>
        <taxon>fabids</taxon>
        <taxon>Fabales</taxon>
        <taxon>Fabaceae</taxon>
        <taxon>Papilionoideae</taxon>
        <taxon>50 kb inversion clade</taxon>
        <taxon>NPAAA clade</taxon>
        <taxon>indigoferoid/millettioid clade</taxon>
        <taxon>Phaseoleae</taxon>
        <taxon>Glycine</taxon>
        <taxon>Glycine subgen. Soja</taxon>
    </lineage>
</organism>
<dbReference type="AlphaFoldDB" id="A0A0B2QYN2"/>
<feature type="non-terminal residue" evidence="1">
    <location>
        <position position="1"/>
    </location>
</feature>
<dbReference type="PANTHER" id="PTHR33116">
    <property type="entry name" value="REVERSE TRANSCRIPTASE ZINC-BINDING DOMAIN-CONTAINING PROTEIN-RELATED-RELATED"/>
    <property type="match status" value="1"/>
</dbReference>
<feature type="non-terminal residue" evidence="1">
    <location>
        <position position="170"/>
    </location>
</feature>
<name>A0A0B2QYN2_GLYSO</name>
<evidence type="ECO:0000313" key="1">
    <source>
        <dbReference type="EMBL" id="KHN24737.1"/>
    </source>
</evidence>
<dbReference type="Proteomes" id="UP000053555">
    <property type="component" value="Unassembled WGS sequence"/>
</dbReference>
<proteinExistence type="predicted"/>